<gene>
    <name evidence="1" type="ORF">CRENBAI_016387</name>
</gene>
<dbReference type="EMBL" id="JAHHUM010002629">
    <property type="protein sequence ID" value="KAK5602106.1"/>
    <property type="molecule type" value="Genomic_DNA"/>
</dbReference>
<comment type="caution">
    <text evidence="1">The sequence shown here is derived from an EMBL/GenBank/DDBJ whole genome shotgun (WGS) entry which is preliminary data.</text>
</comment>
<evidence type="ECO:0000313" key="2">
    <source>
        <dbReference type="Proteomes" id="UP001311232"/>
    </source>
</evidence>
<accession>A0AAV9QZK0</accession>
<evidence type="ECO:0000313" key="1">
    <source>
        <dbReference type="EMBL" id="KAK5602106.1"/>
    </source>
</evidence>
<keyword evidence="2" id="KW-1185">Reference proteome</keyword>
<sequence>MEAFFQTCCHKHTIYKTASNKVQWEKGDRDGNLVELEFLPCRTGVTGSWCLSLVVNGREVGYTLAQRIAANRDEVHCKGNKEASLNEPQRVKRCTRMVGRDTEIVLVMREPPSPPSHFSTTQKTKIAFCLTNEPALT</sequence>
<reference evidence="1 2" key="1">
    <citation type="submission" date="2021-06" db="EMBL/GenBank/DDBJ databases">
        <authorList>
            <person name="Palmer J.M."/>
        </authorList>
    </citation>
    <scope>NUCLEOTIDE SEQUENCE [LARGE SCALE GENOMIC DNA]</scope>
    <source>
        <strain evidence="1 2">MEX-2019</strain>
        <tissue evidence="1">Muscle</tissue>
    </source>
</reference>
<name>A0AAV9QZK0_9TELE</name>
<protein>
    <submittedName>
        <fullName evidence="1">Uncharacterized protein</fullName>
    </submittedName>
</protein>
<organism evidence="1 2">
    <name type="scientific">Crenichthys baileyi</name>
    <name type="common">White River springfish</name>
    <dbReference type="NCBI Taxonomy" id="28760"/>
    <lineage>
        <taxon>Eukaryota</taxon>
        <taxon>Metazoa</taxon>
        <taxon>Chordata</taxon>
        <taxon>Craniata</taxon>
        <taxon>Vertebrata</taxon>
        <taxon>Euteleostomi</taxon>
        <taxon>Actinopterygii</taxon>
        <taxon>Neopterygii</taxon>
        <taxon>Teleostei</taxon>
        <taxon>Neoteleostei</taxon>
        <taxon>Acanthomorphata</taxon>
        <taxon>Ovalentaria</taxon>
        <taxon>Atherinomorphae</taxon>
        <taxon>Cyprinodontiformes</taxon>
        <taxon>Goodeidae</taxon>
        <taxon>Crenichthys</taxon>
    </lineage>
</organism>
<dbReference type="Proteomes" id="UP001311232">
    <property type="component" value="Unassembled WGS sequence"/>
</dbReference>
<proteinExistence type="predicted"/>
<dbReference type="AlphaFoldDB" id="A0AAV9QZK0"/>